<dbReference type="InterPro" id="IPR024072">
    <property type="entry name" value="DHFR-like_dom_sf"/>
</dbReference>
<proteinExistence type="predicted"/>
<gene>
    <name evidence="2" type="ORF">FEN17_03800</name>
</gene>
<accession>A0A5R9L387</accession>
<dbReference type="InterPro" id="IPR002734">
    <property type="entry name" value="RibDG_C"/>
</dbReference>
<keyword evidence="3" id="KW-1185">Reference proteome</keyword>
<dbReference type="GO" id="GO:0009231">
    <property type="term" value="P:riboflavin biosynthetic process"/>
    <property type="evidence" value="ECO:0007669"/>
    <property type="project" value="InterPro"/>
</dbReference>
<dbReference type="Gene3D" id="3.40.430.10">
    <property type="entry name" value="Dihydrofolate Reductase, subunit A"/>
    <property type="match status" value="1"/>
</dbReference>
<sequence length="202" mass="22176">MRRIIMNEHLTLDGVIQGPGGPDEDTSGGFELGGWSAPFGDEVTGKTVMATLEQPFDLLLGRVTYKIWEPFWPFQSGPIADKFNSIKKYVATQTLTETSWGNTILLNGDTLEQIKELKATDGPDLQIWGSGNFVQTLLQNGLIDQMNIWLYPVVLGKGKRLFEGAAVPGNFKLTKNVVSDKGVIVSTYEADGKVKLGRIAEE</sequence>
<evidence type="ECO:0000313" key="3">
    <source>
        <dbReference type="Proteomes" id="UP000306402"/>
    </source>
</evidence>
<dbReference type="SUPFAM" id="SSF53597">
    <property type="entry name" value="Dihydrofolate reductase-like"/>
    <property type="match status" value="1"/>
</dbReference>
<evidence type="ECO:0000313" key="2">
    <source>
        <dbReference type="EMBL" id="TLV02755.1"/>
    </source>
</evidence>
<dbReference type="OrthoDB" id="195113at2"/>
<protein>
    <submittedName>
        <fullName evidence="2">Dihydrofolate reductase</fullName>
    </submittedName>
</protein>
<dbReference type="InterPro" id="IPR050765">
    <property type="entry name" value="Riboflavin_Biosynth_HTPR"/>
</dbReference>
<dbReference type="RefSeq" id="WP_138363965.1">
    <property type="nucleotide sequence ID" value="NZ_VCEJ01000002.1"/>
</dbReference>
<dbReference type="PANTHER" id="PTHR38011">
    <property type="entry name" value="DIHYDROFOLATE REDUCTASE FAMILY PROTEIN (AFU_ORTHOLOGUE AFUA_8G06820)"/>
    <property type="match status" value="1"/>
</dbReference>
<evidence type="ECO:0000259" key="1">
    <source>
        <dbReference type="Pfam" id="PF01872"/>
    </source>
</evidence>
<dbReference type="Pfam" id="PF01872">
    <property type="entry name" value="RibD_C"/>
    <property type="match status" value="1"/>
</dbReference>
<organism evidence="2 3">
    <name type="scientific">Dyadobacter luticola</name>
    <dbReference type="NCBI Taxonomy" id="1979387"/>
    <lineage>
        <taxon>Bacteria</taxon>
        <taxon>Pseudomonadati</taxon>
        <taxon>Bacteroidota</taxon>
        <taxon>Cytophagia</taxon>
        <taxon>Cytophagales</taxon>
        <taxon>Spirosomataceae</taxon>
        <taxon>Dyadobacter</taxon>
    </lineage>
</organism>
<name>A0A5R9L387_9BACT</name>
<reference evidence="2 3" key="1">
    <citation type="submission" date="2019-05" db="EMBL/GenBank/DDBJ databases">
        <authorList>
            <person name="Qu J.-H."/>
        </authorList>
    </citation>
    <scope>NUCLEOTIDE SEQUENCE [LARGE SCALE GENOMIC DNA]</scope>
    <source>
        <strain evidence="2 3">T17</strain>
    </source>
</reference>
<feature type="domain" description="Bacterial bifunctional deaminase-reductase C-terminal" evidence="1">
    <location>
        <begin position="3"/>
        <end position="184"/>
    </location>
</feature>
<dbReference type="GO" id="GO:0008703">
    <property type="term" value="F:5-amino-6-(5-phosphoribosylamino)uracil reductase activity"/>
    <property type="evidence" value="ECO:0007669"/>
    <property type="project" value="InterPro"/>
</dbReference>
<dbReference type="Proteomes" id="UP000306402">
    <property type="component" value="Unassembled WGS sequence"/>
</dbReference>
<dbReference type="AlphaFoldDB" id="A0A5R9L387"/>
<comment type="caution">
    <text evidence="2">The sequence shown here is derived from an EMBL/GenBank/DDBJ whole genome shotgun (WGS) entry which is preliminary data.</text>
</comment>
<dbReference type="EMBL" id="VCEJ01000002">
    <property type="protein sequence ID" value="TLV02755.1"/>
    <property type="molecule type" value="Genomic_DNA"/>
</dbReference>
<dbReference type="PANTHER" id="PTHR38011:SF2">
    <property type="entry name" value="BIFUNCTIONAL DEAMINASE-REDUCTASE DOMAIN PROTEIN"/>
    <property type="match status" value="1"/>
</dbReference>